<keyword evidence="1 4" id="KW-0663">Pyridoxal phosphate</keyword>
<proteinExistence type="inferred from homology"/>
<evidence type="ECO:0000313" key="6">
    <source>
        <dbReference type="EMBL" id="KAA9135536.1"/>
    </source>
</evidence>
<dbReference type="Pfam" id="PF01041">
    <property type="entry name" value="DegT_DnrJ_EryC1"/>
    <property type="match status" value="1"/>
</dbReference>
<keyword evidence="6" id="KW-0808">Transferase</keyword>
<accession>A0A5N0TNQ2</accession>
<dbReference type="SUPFAM" id="SSF53383">
    <property type="entry name" value="PLP-dependent transferases"/>
    <property type="match status" value="1"/>
</dbReference>
<evidence type="ECO:0000313" key="7">
    <source>
        <dbReference type="Proteomes" id="UP000326838"/>
    </source>
</evidence>
<evidence type="ECO:0000256" key="1">
    <source>
        <dbReference type="ARBA" id="ARBA00022898"/>
    </source>
</evidence>
<feature type="active site" description="Proton acceptor" evidence="3">
    <location>
        <position position="196"/>
    </location>
</feature>
<protein>
    <submittedName>
        <fullName evidence="6">DegT/DnrJ/EryC1/StrS family aminotransferase</fullName>
    </submittedName>
</protein>
<dbReference type="GO" id="GO:0008483">
    <property type="term" value="F:transaminase activity"/>
    <property type="evidence" value="ECO:0007669"/>
    <property type="project" value="UniProtKB-KW"/>
</dbReference>
<gene>
    <name evidence="6" type="ORF">F6B40_03205</name>
</gene>
<evidence type="ECO:0000256" key="4">
    <source>
        <dbReference type="PIRSR" id="PIRSR000390-2"/>
    </source>
</evidence>
<dbReference type="InterPro" id="IPR015424">
    <property type="entry name" value="PyrdxlP-dep_Trfase"/>
</dbReference>
<dbReference type="GO" id="GO:0000271">
    <property type="term" value="P:polysaccharide biosynthetic process"/>
    <property type="evidence" value="ECO:0007669"/>
    <property type="project" value="TreeGrafter"/>
</dbReference>
<dbReference type="GO" id="GO:0030170">
    <property type="term" value="F:pyridoxal phosphate binding"/>
    <property type="evidence" value="ECO:0007669"/>
    <property type="project" value="TreeGrafter"/>
</dbReference>
<feature type="modified residue" description="N6-(pyridoxal phosphate)lysine" evidence="4">
    <location>
        <position position="196"/>
    </location>
</feature>
<sequence length="379" mass="39715">MTTSTTGGTAVTVPFLDLAAQQAEVFDAVSARWQSLLRTAAFIGGAEVDAFEREYAAYIGVDHVVGVANGTDALELAYRGVGVRPGDEVIMPANTFVATAEAASRIGAIPVFVDVDEEHLLISPTAVARAITPRTRAIVPVHLFGQTAPLAALLEIGQDRGIPIVEDAAQAQGARSAAGRAGSLGTVAATSFYPGKNLGGAGDGGAVLTDDPEIAAQVRVIASHGSSVKYVHERVGINSRLDAIQAVVLREKLPRLDAWNRARQRAADRYADLLGDIPGVRIPRAVPGNEDVWHLYVVRVPARSAVVAELDAAGIGVGIHYPTPVHLTAAYRHLGYTPGSFAVAEGAARHILSLPIYPHLSGAQQEYVADVLRTAVARG</sequence>
<dbReference type="AlphaFoldDB" id="A0A5N0TNQ2"/>
<dbReference type="EMBL" id="VYUY01000005">
    <property type="protein sequence ID" value="KAA9135536.1"/>
    <property type="molecule type" value="Genomic_DNA"/>
</dbReference>
<evidence type="ECO:0000256" key="2">
    <source>
        <dbReference type="ARBA" id="ARBA00037999"/>
    </source>
</evidence>
<dbReference type="PANTHER" id="PTHR30244:SF36">
    <property type="entry name" value="3-OXO-GLUCOSE-6-PHOSPHATE:GLUTAMATE AMINOTRANSFERASE"/>
    <property type="match status" value="1"/>
</dbReference>
<dbReference type="PANTHER" id="PTHR30244">
    <property type="entry name" value="TRANSAMINASE"/>
    <property type="match status" value="1"/>
</dbReference>
<dbReference type="Gene3D" id="3.40.640.10">
    <property type="entry name" value="Type I PLP-dependent aspartate aminotransferase-like (Major domain)"/>
    <property type="match status" value="1"/>
</dbReference>
<dbReference type="Proteomes" id="UP000326838">
    <property type="component" value="Unassembled WGS sequence"/>
</dbReference>
<keyword evidence="7" id="KW-1185">Reference proteome</keyword>
<comment type="caution">
    <text evidence="6">The sequence shown here is derived from an EMBL/GenBank/DDBJ whole genome shotgun (WGS) entry which is preliminary data.</text>
</comment>
<name>A0A5N0TNQ2_9MICO</name>
<dbReference type="InterPro" id="IPR015422">
    <property type="entry name" value="PyrdxlP-dep_Trfase_small"/>
</dbReference>
<dbReference type="PIRSF" id="PIRSF000390">
    <property type="entry name" value="PLP_StrS"/>
    <property type="match status" value="1"/>
</dbReference>
<dbReference type="InterPro" id="IPR000653">
    <property type="entry name" value="DegT/StrS_aminotransferase"/>
</dbReference>
<dbReference type="InterPro" id="IPR015421">
    <property type="entry name" value="PyrdxlP-dep_Trfase_major"/>
</dbReference>
<comment type="similarity">
    <text evidence="2 5">Belongs to the DegT/DnrJ/EryC1 family.</text>
</comment>
<reference evidence="7" key="1">
    <citation type="submission" date="2019-09" db="EMBL/GenBank/DDBJ databases">
        <title>Mumia zhuanghuii sp. nov. isolated from the intestinal contents of plateau pika (Ochotona curzoniae) in the Qinghai-Tibet plateau of China.</title>
        <authorList>
            <person name="Tian Z."/>
        </authorList>
    </citation>
    <scope>NUCLEOTIDE SEQUENCE [LARGE SCALE GENOMIC DNA]</scope>
    <source>
        <strain evidence="7">L-033</strain>
    </source>
</reference>
<dbReference type="CDD" id="cd00616">
    <property type="entry name" value="AHBA_syn"/>
    <property type="match status" value="1"/>
</dbReference>
<evidence type="ECO:0000256" key="5">
    <source>
        <dbReference type="RuleBase" id="RU004508"/>
    </source>
</evidence>
<organism evidence="6 7">
    <name type="scientific">Microbacterium caowuchunii</name>
    <dbReference type="NCBI Taxonomy" id="2614638"/>
    <lineage>
        <taxon>Bacteria</taxon>
        <taxon>Bacillati</taxon>
        <taxon>Actinomycetota</taxon>
        <taxon>Actinomycetes</taxon>
        <taxon>Micrococcales</taxon>
        <taxon>Microbacteriaceae</taxon>
        <taxon>Microbacterium</taxon>
    </lineage>
</organism>
<evidence type="ECO:0000256" key="3">
    <source>
        <dbReference type="PIRSR" id="PIRSR000390-1"/>
    </source>
</evidence>
<dbReference type="RefSeq" id="WP_150892075.1">
    <property type="nucleotide sequence ID" value="NZ_VYUY01000005.1"/>
</dbReference>
<dbReference type="Gene3D" id="3.90.1150.10">
    <property type="entry name" value="Aspartate Aminotransferase, domain 1"/>
    <property type="match status" value="1"/>
</dbReference>
<keyword evidence="6" id="KW-0032">Aminotransferase</keyword>